<keyword evidence="2" id="KW-1185">Reference proteome</keyword>
<dbReference type="RefSeq" id="WP_125051052.1">
    <property type="nucleotide sequence ID" value="NZ_BHZD01000001.1"/>
</dbReference>
<evidence type="ECO:0008006" key="3">
    <source>
        <dbReference type="Google" id="ProtNLM"/>
    </source>
</evidence>
<dbReference type="SUPFAM" id="SSF56059">
    <property type="entry name" value="Glutathione synthetase ATP-binding domain-like"/>
    <property type="match status" value="1"/>
</dbReference>
<accession>A0A401VU67</accession>
<comment type="caution">
    <text evidence="1">The sequence shown here is derived from an EMBL/GenBank/DDBJ whole genome shotgun (WGS) entry which is preliminary data.</text>
</comment>
<dbReference type="Proteomes" id="UP000286746">
    <property type="component" value="Unassembled WGS sequence"/>
</dbReference>
<dbReference type="AlphaFoldDB" id="A0A401VU67"/>
<dbReference type="EMBL" id="BHZD01000001">
    <property type="protein sequence ID" value="GCD40638.1"/>
    <property type="molecule type" value="Genomic_DNA"/>
</dbReference>
<gene>
    <name evidence="1" type="ORF">GKJPGBOP_00291</name>
</gene>
<name>A0A401VU67_STREY</name>
<protein>
    <recommendedName>
        <fullName evidence="3">Glutathionylspermidine synthase pre-ATP-grasp-like domain-containing protein</fullName>
    </recommendedName>
</protein>
<sequence>MEQTSTAAPVTAARGPYATDSRRLLNAFDHQFRGFRTFWFDRIAPAGPVVRPAAEGADLEQASVRLAGLLRRAVRELGGDCLSRHRALGLDERLTEFYGDEESENAYATLMGRPDVIRTASGWKFIEFNFCSSTGGQVYAHLLNELWRQLLPGPVLDTLTLADPLRDRNDVLRTVLDDLGLDPRVALVGYLPDVFLSDTGGSRRYYEIEVEALRKAGIEAQYFDTDEFLASLDSRGSTFPMVLERTVPQEWIDAGRDIGPLLRIRQCGAAVLTPQSSYQAANKQLFALLSAGQDWMTEDDREFVERYLPWSRGMREENVEFQSEKWKLPELLTKRRADFVVKRSDGDQNFDVHIGARTEQSAWEDVIAKAGRAGTWIAQETVHSAEFDAEVFDCDLGAYRSISTRGVFGPLFMGGRMTGCVVRHDVPAPGDAAGQAPGSSILGTVAWQTG</sequence>
<proteinExistence type="predicted"/>
<organism evidence="1 2">
    <name type="scientific">Streptomyces paromomycinus</name>
    <name type="common">Streptomyces rimosus subsp. paromomycinus</name>
    <dbReference type="NCBI Taxonomy" id="92743"/>
    <lineage>
        <taxon>Bacteria</taxon>
        <taxon>Bacillati</taxon>
        <taxon>Actinomycetota</taxon>
        <taxon>Actinomycetes</taxon>
        <taxon>Kitasatosporales</taxon>
        <taxon>Streptomycetaceae</taxon>
        <taxon>Streptomyces</taxon>
    </lineage>
</organism>
<evidence type="ECO:0000313" key="1">
    <source>
        <dbReference type="EMBL" id="GCD40638.1"/>
    </source>
</evidence>
<reference evidence="1 2" key="1">
    <citation type="submission" date="2018-11" db="EMBL/GenBank/DDBJ databases">
        <title>Whole genome sequence of Streptomyces paromomycinus NBRC 15454(T).</title>
        <authorList>
            <person name="Komaki H."/>
            <person name="Tamura T."/>
        </authorList>
    </citation>
    <scope>NUCLEOTIDE SEQUENCE [LARGE SCALE GENOMIC DNA]</scope>
    <source>
        <strain evidence="1 2">NBRC 15454</strain>
    </source>
</reference>
<evidence type="ECO:0000313" key="2">
    <source>
        <dbReference type="Proteomes" id="UP000286746"/>
    </source>
</evidence>